<dbReference type="KEGG" id="nneo:PQG83_08635"/>
<sequence>MRRMLTWDIPESVTSHEHAWNPKRKYMAESIGLETQRASRSSAAGAICCARCGSEVKVFISPRRNPHSSKLGRAVSLKDHDLCRRCWRKLMHEQRKTGVVTLPISFLAKEKNLRPRLLIPKIASVPKQAS</sequence>
<dbReference type="EMBL" id="CP116968">
    <property type="protein sequence ID" value="WNM63806.1"/>
    <property type="molecule type" value="Genomic_DNA"/>
</dbReference>
<dbReference type="Proteomes" id="UP001302494">
    <property type="component" value="Chromosome"/>
</dbReference>
<protein>
    <submittedName>
        <fullName evidence="1">Uncharacterized protein</fullName>
    </submittedName>
</protein>
<reference evidence="1 2" key="1">
    <citation type="submission" date="2023-01" db="EMBL/GenBank/DDBJ databases">
        <title>Cultivation and genomic characterization of new, ubiquitous marine nitrite-oxidizing bacteria from the Nitrospirales.</title>
        <authorList>
            <person name="Mueller A.J."/>
            <person name="Daebeler A."/>
            <person name="Herbold C.W."/>
            <person name="Kirkegaard R.H."/>
            <person name="Daims H."/>
        </authorList>
    </citation>
    <scope>NUCLEOTIDE SEQUENCE [LARGE SCALE GENOMIC DNA]</scope>
    <source>
        <strain evidence="1 2">DK</strain>
    </source>
</reference>
<evidence type="ECO:0000313" key="1">
    <source>
        <dbReference type="EMBL" id="WNM63806.1"/>
    </source>
</evidence>
<proteinExistence type="predicted"/>
<organism evidence="1 2">
    <name type="scientific">Candidatus Nitrospira neomarina</name>
    <dbReference type="NCBI Taxonomy" id="3020899"/>
    <lineage>
        <taxon>Bacteria</taxon>
        <taxon>Pseudomonadati</taxon>
        <taxon>Nitrospirota</taxon>
        <taxon>Nitrospiria</taxon>
        <taxon>Nitrospirales</taxon>
        <taxon>Nitrospiraceae</taxon>
        <taxon>Nitrospira</taxon>
    </lineage>
</organism>
<evidence type="ECO:0000313" key="2">
    <source>
        <dbReference type="Proteomes" id="UP001302494"/>
    </source>
</evidence>
<dbReference type="AlphaFoldDB" id="A0AA96GUG7"/>
<gene>
    <name evidence="1" type="ORF">PQG83_08635</name>
</gene>
<accession>A0AA96GUG7</accession>
<dbReference type="RefSeq" id="WP_312748522.1">
    <property type="nucleotide sequence ID" value="NZ_CP116968.1"/>
</dbReference>
<name>A0AA96GUG7_9BACT</name>
<keyword evidence="2" id="KW-1185">Reference proteome</keyword>